<organism evidence="2 3">
    <name type="scientific">Schizopora paradoxa</name>
    <dbReference type="NCBI Taxonomy" id="27342"/>
    <lineage>
        <taxon>Eukaryota</taxon>
        <taxon>Fungi</taxon>
        <taxon>Dikarya</taxon>
        <taxon>Basidiomycota</taxon>
        <taxon>Agaricomycotina</taxon>
        <taxon>Agaricomycetes</taxon>
        <taxon>Hymenochaetales</taxon>
        <taxon>Schizoporaceae</taxon>
        <taxon>Schizopora</taxon>
    </lineage>
</organism>
<dbReference type="InParanoid" id="A0A0H2R458"/>
<reference evidence="2 3" key="1">
    <citation type="submission" date="2015-04" db="EMBL/GenBank/DDBJ databases">
        <title>Complete genome sequence of Schizopora paradoxa KUC8140, a cosmopolitan wood degrader in East Asia.</title>
        <authorList>
            <consortium name="DOE Joint Genome Institute"/>
            <person name="Min B."/>
            <person name="Park H."/>
            <person name="Jang Y."/>
            <person name="Kim J.-J."/>
            <person name="Kim K.H."/>
            <person name="Pangilinan J."/>
            <person name="Lipzen A."/>
            <person name="Riley R."/>
            <person name="Grigoriev I.V."/>
            <person name="Spatafora J.W."/>
            <person name="Choi I.-G."/>
        </authorList>
    </citation>
    <scope>NUCLEOTIDE SEQUENCE [LARGE SCALE GENOMIC DNA]</scope>
    <source>
        <strain evidence="2 3">KUC8140</strain>
    </source>
</reference>
<evidence type="ECO:0000256" key="1">
    <source>
        <dbReference type="SAM" id="MobiDB-lite"/>
    </source>
</evidence>
<sequence>MHAQCTTPRVTRASSGSGGGRGGGVKKEGKATGKGKVTIKKEKGVEKDKGKKAGKAGAPQAQTQKRRAREPSSEASEIGEGGEDGDWSITELDDYTGPVSDCAIVGWSGRDCVALSTTNVCWACTASHSSCGVVAGTSADWRFELGVDDLVAVPAPAVEKSGLPTRESEIAEALEYVTQWAVPREGAVLNLRMAAPGAGESLADYWEWYVQFPEKEARRTEGLARRAPGQLTTPAGRSKSTPRKSSRRRSQVGSIDGGTGLRNQGLGARDEGDSVWEQSPLRSSATRPPLRLATGGMVAGRLGPTSFGQLGSQMREPVSATGMSREWSGSSSSGGSFPPNTPVDDLSREVEARMSRMSPTPESELPEDEVQQRRRERVAESIMAGRERGSGMEPTSAHHYTIKIPWYMGYYKGATGIVPPEAVPFWAEFFPKWMEFIDSIKIHGSFVVSVAMSALGASNAPIKGPGAM</sequence>
<evidence type="ECO:0000313" key="2">
    <source>
        <dbReference type="EMBL" id="KLO04273.1"/>
    </source>
</evidence>
<feature type="compositionally biased region" description="Acidic residues" evidence="1">
    <location>
        <begin position="80"/>
        <end position="91"/>
    </location>
</feature>
<keyword evidence="3" id="KW-1185">Reference proteome</keyword>
<feature type="compositionally biased region" description="Basic and acidic residues" evidence="1">
    <location>
        <begin position="39"/>
        <end position="51"/>
    </location>
</feature>
<protein>
    <submittedName>
        <fullName evidence="2">Uncharacterized protein</fullName>
    </submittedName>
</protein>
<evidence type="ECO:0000313" key="3">
    <source>
        <dbReference type="Proteomes" id="UP000053477"/>
    </source>
</evidence>
<name>A0A0H2R458_9AGAM</name>
<dbReference type="AlphaFoldDB" id="A0A0H2R458"/>
<gene>
    <name evidence="2" type="ORF">SCHPADRAFT_947830</name>
</gene>
<feature type="compositionally biased region" description="Basic and acidic residues" evidence="1">
    <location>
        <begin position="345"/>
        <end position="354"/>
    </location>
</feature>
<dbReference type="EMBL" id="KQ086617">
    <property type="protein sequence ID" value="KLO04273.1"/>
    <property type="molecule type" value="Genomic_DNA"/>
</dbReference>
<feature type="compositionally biased region" description="Polar residues" evidence="1">
    <location>
        <begin position="276"/>
        <end position="286"/>
    </location>
</feature>
<feature type="compositionally biased region" description="Polar residues" evidence="1">
    <location>
        <begin position="1"/>
        <end position="13"/>
    </location>
</feature>
<proteinExistence type="predicted"/>
<feature type="region of interest" description="Disordered" evidence="1">
    <location>
        <begin position="219"/>
        <end position="376"/>
    </location>
</feature>
<dbReference type="Proteomes" id="UP000053477">
    <property type="component" value="Unassembled WGS sequence"/>
</dbReference>
<feature type="compositionally biased region" description="Basic residues" evidence="1">
    <location>
        <begin position="240"/>
        <end position="250"/>
    </location>
</feature>
<feature type="region of interest" description="Disordered" evidence="1">
    <location>
        <begin position="1"/>
        <end position="91"/>
    </location>
</feature>
<accession>A0A0H2R458</accession>